<name>A0ABQ7J4J7_9APIC</name>
<evidence type="ECO:0000256" key="10">
    <source>
        <dbReference type="ARBA" id="ARBA00022723"/>
    </source>
</evidence>
<comment type="cofactor">
    <cofactor evidence="2">
        <name>Mg(2+)</name>
        <dbReference type="ChEBI" id="CHEBI:18420"/>
    </cofactor>
</comment>
<dbReference type="PANTHER" id="PTHR13872">
    <property type="entry name" value="DOLICHYL-DIPHOSPHOOLIGOSACCHARIDE--PROTEIN GLYCOSYLTRANSFERASE SUBUNIT"/>
    <property type="match status" value="1"/>
</dbReference>
<evidence type="ECO:0000313" key="19">
    <source>
        <dbReference type="Proteomes" id="UP000823046"/>
    </source>
</evidence>
<evidence type="ECO:0000256" key="11">
    <source>
        <dbReference type="ARBA" id="ARBA00022842"/>
    </source>
</evidence>
<evidence type="ECO:0000256" key="2">
    <source>
        <dbReference type="ARBA" id="ARBA00001946"/>
    </source>
</evidence>
<evidence type="ECO:0000313" key="18">
    <source>
        <dbReference type="EMBL" id="KAF8817915.1"/>
    </source>
</evidence>
<evidence type="ECO:0000259" key="17">
    <source>
        <dbReference type="Pfam" id="PF02516"/>
    </source>
</evidence>
<organism evidence="18 19">
    <name type="scientific">Cardiosporidium cionae</name>
    <dbReference type="NCBI Taxonomy" id="476202"/>
    <lineage>
        <taxon>Eukaryota</taxon>
        <taxon>Sar</taxon>
        <taxon>Alveolata</taxon>
        <taxon>Apicomplexa</taxon>
        <taxon>Aconoidasida</taxon>
        <taxon>Nephromycida</taxon>
        <taxon>Cardiosporidium</taxon>
    </lineage>
</organism>
<evidence type="ECO:0000256" key="7">
    <source>
        <dbReference type="ARBA" id="ARBA00022676"/>
    </source>
</evidence>
<comment type="similarity">
    <text evidence="5">Belongs to the STT3 family.</text>
</comment>
<dbReference type="EMBL" id="JADAQX010001226">
    <property type="protein sequence ID" value="KAF8817915.1"/>
    <property type="molecule type" value="Genomic_DNA"/>
</dbReference>
<dbReference type="InterPro" id="IPR048307">
    <property type="entry name" value="STT3_N"/>
</dbReference>
<reference evidence="18 19" key="1">
    <citation type="journal article" date="2020" name="bioRxiv">
        <title>Metabolic contributions of an alphaproteobacterial endosymbiont in the apicomplexan Cardiosporidium cionae.</title>
        <authorList>
            <person name="Hunter E.S."/>
            <person name="Paight C.J."/>
            <person name="Lane C.E."/>
        </authorList>
    </citation>
    <scope>NUCLEOTIDE SEQUENCE [LARGE SCALE GENOMIC DNA]</scope>
    <source>
        <strain evidence="18">ESH_2018</strain>
    </source>
</reference>
<evidence type="ECO:0000256" key="4">
    <source>
        <dbReference type="ARBA" id="ARBA00004922"/>
    </source>
</evidence>
<accession>A0ABQ7J4J7</accession>
<dbReference type="Pfam" id="PF02516">
    <property type="entry name" value="STT3"/>
    <property type="match status" value="1"/>
</dbReference>
<keyword evidence="10" id="KW-0479">Metal-binding</keyword>
<dbReference type="InterPro" id="IPR003674">
    <property type="entry name" value="Oligo_trans_STT3"/>
</dbReference>
<evidence type="ECO:0000256" key="15">
    <source>
        <dbReference type="ARBA" id="ARBA00048829"/>
    </source>
</evidence>
<keyword evidence="12 16" id="KW-1133">Transmembrane helix</keyword>
<evidence type="ECO:0000256" key="8">
    <source>
        <dbReference type="ARBA" id="ARBA00022679"/>
    </source>
</evidence>
<comment type="cofactor">
    <cofactor evidence="1">
        <name>Mn(2+)</name>
        <dbReference type="ChEBI" id="CHEBI:29035"/>
    </cofactor>
</comment>
<evidence type="ECO:0000256" key="6">
    <source>
        <dbReference type="ARBA" id="ARBA00012605"/>
    </source>
</evidence>
<dbReference type="PANTHER" id="PTHR13872:SF1">
    <property type="entry name" value="DOLICHYL-DIPHOSPHOOLIGOSACCHARIDE--PROTEIN GLYCOSYLTRANSFERASE SUBUNIT STT3B"/>
    <property type="match status" value="1"/>
</dbReference>
<evidence type="ECO:0000256" key="5">
    <source>
        <dbReference type="ARBA" id="ARBA00010810"/>
    </source>
</evidence>
<evidence type="ECO:0000256" key="13">
    <source>
        <dbReference type="ARBA" id="ARBA00023136"/>
    </source>
</evidence>
<dbReference type="Proteomes" id="UP000823046">
    <property type="component" value="Unassembled WGS sequence"/>
</dbReference>
<comment type="subcellular location">
    <subcellularLocation>
        <location evidence="3">Endomembrane system</location>
        <topology evidence="3">Multi-pass membrane protein</topology>
    </subcellularLocation>
</comment>
<evidence type="ECO:0000256" key="3">
    <source>
        <dbReference type="ARBA" id="ARBA00004127"/>
    </source>
</evidence>
<protein>
    <recommendedName>
        <fullName evidence="6">dolichyl-diphosphooligosaccharide--protein glycotransferase</fullName>
        <ecNumber evidence="6">2.4.99.18</ecNumber>
    </recommendedName>
</protein>
<proteinExistence type="inferred from homology"/>
<comment type="caution">
    <text evidence="18">The sequence shown here is derived from an EMBL/GenBank/DDBJ whole genome shotgun (WGS) entry which is preliminary data.</text>
</comment>
<feature type="transmembrane region" description="Helical" evidence="16">
    <location>
        <begin position="73"/>
        <end position="91"/>
    </location>
</feature>
<evidence type="ECO:0000256" key="12">
    <source>
        <dbReference type="ARBA" id="ARBA00022989"/>
    </source>
</evidence>
<sequence>MATAKVEASKFQLTALTLFREANQISSADDGVIFSLGSSIFDNSICRKVLISSFSSFQIIRIGRKWTPVLDKIILILICILCFAIRQFAVIRHESMIHEFDPYFNLRTTIYLQNHGFYEFWNWFDDGEWDIHFIRVIEEENAGRNKGWNSLREREEETMKRCKQRTLYKKK</sequence>
<comment type="pathway">
    <text evidence="4">Protein modification; protein glycosylation.</text>
</comment>
<keyword evidence="11" id="KW-0460">Magnesium</keyword>
<evidence type="ECO:0000256" key="16">
    <source>
        <dbReference type="SAM" id="Phobius"/>
    </source>
</evidence>
<keyword evidence="8" id="KW-0808">Transferase</keyword>
<keyword evidence="14" id="KW-0464">Manganese</keyword>
<keyword evidence="19" id="KW-1185">Reference proteome</keyword>
<keyword evidence="7" id="KW-0328">Glycosyltransferase</keyword>
<keyword evidence="13 16" id="KW-0472">Membrane</keyword>
<evidence type="ECO:0000256" key="14">
    <source>
        <dbReference type="ARBA" id="ARBA00023211"/>
    </source>
</evidence>
<feature type="domain" description="Oligosaccharyl transferase STT3 N-terminal" evidence="17">
    <location>
        <begin position="73"/>
        <end position="129"/>
    </location>
</feature>
<gene>
    <name evidence="18" type="ORF">IE077_000421</name>
</gene>
<dbReference type="EC" id="2.4.99.18" evidence="6"/>
<keyword evidence="9 16" id="KW-0812">Transmembrane</keyword>
<evidence type="ECO:0000256" key="1">
    <source>
        <dbReference type="ARBA" id="ARBA00001936"/>
    </source>
</evidence>
<comment type="catalytic activity">
    <reaction evidence="15">
        <text>a di-trans,poly-cis-dolichyl diphosphooligosaccharide + L-asparaginyl-[protein] = N(4)-(oligosaccharide-(1-&gt;4)-N-acetyl-beta-D-glucosaminyl-(1-&gt;4)-N-acetyl-beta-D-glucosaminyl)-L-asparaginyl-[protein] + a di-trans,poly-cis-dolichyl diphosphate + H(+)</text>
        <dbReference type="Rhea" id="RHEA:22980"/>
        <dbReference type="Rhea" id="RHEA-COMP:12804"/>
        <dbReference type="Rhea" id="RHEA-COMP:12805"/>
        <dbReference type="Rhea" id="RHEA-COMP:19506"/>
        <dbReference type="Rhea" id="RHEA-COMP:19509"/>
        <dbReference type="ChEBI" id="CHEBI:15378"/>
        <dbReference type="ChEBI" id="CHEBI:50347"/>
        <dbReference type="ChEBI" id="CHEBI:57497"/>
        <dbReference type="ChEBI" id="CHEBI:57570"/>
        <dbReference type="ChEBI" id="CHEBI:132529"/>
        <dbReference type="EC" id="2.4.99.18"/>
    </reaction>
</comment>
<evidence type="ECO:0000256" key="9">
    <source>
        <dbReference type="ARBA" id="ARBA00022692"/>
    </source>
</evidence>